<evidence type="ECO:0000313" key="2">
    <source>
        <dbReference type="EMBL" id="QRC93839.1"/>
    </source>
</evidence>
<organism evidence="2 3">
    <name type="scientific">Phaeosphaeria nodorum (strain SN15 / ATCC MYA-4574 / FGSC 10173)</name>
    <name type="common">Glume blotch fungus</name>
    <name type="synonym">Parastagonospora nodorum</name>
    <dbReference type="NCBI Taxonomy" id="321614"/>
    <lineage>
        <taxon>Eukaryota</taxon>
        <taxon>Fungi</taxon>
        <taxon>Dikarya</taxon>
        <taxon>Ascomycota</taxon>
        <taxon>Pezizomycotina</taxon>
        <taxon>Dothideomycetes</taxon>
        <taxon>Pleosporomycetidae</taxon>
        <taxon>Pleosporales</taxon>
        <taxon>Pleosporineae</taxon>
        <taxon>Phaeosphaeriaceae</taxon>
        <taxon>Parastagonospora</taxon>
    </lineage>
</organism>
<dbReference type="Proteomes" id="UP000663193">
    <property type="component" value="Chromosome 4"/>
</dbReference>
<reference evidence="3" key="1">
    <citation type="journal article" date="2021" name="BMC Genomics">
        <title>Chromosome-level genome assembly and manually-curated proteome of model necrotroph Parastagonospora nodorum Sn15 reveals a genome-wide trove of candidate effector homologs, and redundancy of virulence-related functions within an accessory chromosome.</title>
        <authorList>
            <person name="Bertazzoni S."/>
            <person name="Jones D.A.B."/>
            <person name="Phan H.T."/>
            <person name="Tan K.-C."/>
            <person name="Hane J.K."/>
        </authorList>
    </citation>
    <scope>NUCLEOTIDE SEQUENCE [LARGE SCALE GENOMIC DNA]</scope>
    <source>
        <strain evidence="3">SN15 / ATCC MYA-4574 / FGSC 10173)</strain>
    </source>
</reference>
<evidence type="ECO:0000256" key="1">
    <source>
        <dbReference type="SAM" id="MobiDB-lite"/>
    </source>
</evidence>
<keyword evidence="3" id="KW-1185">Reference proteome</keyword>
<evidence type="ECO:0000313" key="3">
    <source>
        <dbReference type="Proteomes" id="UP000663193"/>
    </source>
</evidence>
<dbReference type="EMBL" id="CP069026">
    <property type="protein sequence ID" value="QRC93839.1"/>
    <property type="molecule type" value="Genomic_DNA"/>
</dbReference>
<feature type="region of interest" description="Disordered" evidence="1">
    <location>
        <begin position="23"/>
        <end position="42"/>
    </location>
</feature>
<dbReference type="AlphaFoldDB" id="A0A7U2HXC4"/>
<proteinExistence type="predicted"/>
<gene>
    <name evidence="2" type="ORF">JI435_404610</name>
</gene>
<dbReference type="VEuPathDB" id="FungiDB:JI435_404610"/>
<name>A0A7U2HXC4_PHANO</name>
<protein>
    <submittedName>
        <fullName evidence="2">Uncharacterized protein</fullName>
    </submittedName>
</protein>
<accession>A0A7U2HXC4</accession>
<sequence>MVAGRVTAVKNAATVSFVSRCRAQAPSLRHPNTPSDSEQAGAGCAERLRVSIVTRHRASAHIFLCRPLVCSCYCPFDFVPYPRPMSFAALL</sequence>